<reference evidence="5 6" key="1">
    <citation type="submission" date="2020-08" db="EMBL/GenBank/DDBJ databases">
        <title>Sequencing the genomes of 1000 actinobacteria strains.</title>
        <authorList>
            <person name="Klenk H.-P."/>
        </authorList>
    </citation>
    <scope>NUCLEOTIDE SEQUENCE [LARGE SCALE GENOMIC DNA]</scope>
    <source>
        <strain evidence="5 6">DSM 44936</strain>
    </source>
</reference>
<dbReference type="SUPFAM" id="SSF56349">
    <property type="entry name" value="DNA breaking-rejoining enzymes"/>
    <property type="match status" value="1"/>
</dbReference>
<gene>
    <name evidence="5" type="ORF">BJ992_001090</name>
</gene>
<protein>
    <recommendedName>
        <fullName evidence="4">Core-binding (CB) domain-containing protein</fullName>
    </recommendedName>
</protein>
<feature type="domain" description="Core-binding (CB)" evidence="4">
    <location>
        <begin position="72"/>
        <end position="153"/>
    </location>
</feature>
<keyword evidence="1 2" id="KW-0238">DNA-binding</keyword>
<sequence length="283" mass="31430">MNQSTHSDDPREGHHLPTARSGAAVHGRSLSGLRTPQMRLIWSPSTSNAATVTMIEAQIIRGEWTDPDRGKVKVKDYAETWISQRPGLRPRTVDLYRWLLKKHITHSLGNVAVGKLSTAMVRQRRADLLGNGVSISVAAKAYRLLRAVLMKAAEEDHLIQRNPCRIRGAGDEQAGERPVLTVDQVLDLADRVGRRPIGNVRKLSTSSYRLRYQRNGEMRTHPETFATRGAADGALWKLGKDGRAGCTQDRRFRALVLLATFASLRWGEVGPFPLNVDTLETGS</sequence>
<name>A0A7X0IAJ1_9ACTN</name>
<evidence type="ECO:0000313" key="6">
    <source>
        <dbReference type="Proteomes" id="UP000555564"/>
    </source>
</evidence>
<evidence type="ECO:0000313" key="5">
    <source>
        <dbReference type="EMBL" id="MBB6471659.1"/>
    </source>
</evidence>
<proteinExistence type="predicted"/>
<dbReference type="InterPro" id="IPR044068">
    <property type="entry name" value="CB"/>
</dbReference>
<comment type="caution">
    <text evidence="5">The sequence shown here is derived from an EMBL/GenBank/DDBJ whole genome shotgun (WGS) entry which is preliminary data.</text>
</comment>
<dbReference type="EMBL" id="JACHIU010000001">
    <property type="protein sequence ID" value="MBB6471659.1"/>
    <property type="molecule type" value="Genomic_DNA"/>
</dbReference>
<organism evidence="5 6">
    <name type="scientific">Sphaerisporangium rubeum</name>
    <dbReference type="NCBI Taxonomy" id="321317"/>
    <lineage>
        <taxon>Bacteria</taxon>
        <taxon>Bacillati</taxon>
        <taxon>Actinomycetota</taxon>
        <taxon>Actinomycetes</taxon>
        <taxon>Streptosporangiales</taxon>
        <taxon>Streptosporangiaceae</taxon>
        <taxon>Sphaerisporangium</taxon>
    </lineage>
</organism>
<feature type="compositionally biased region" description="Basic and acidic residues" evidence="3">
    <location>
        <begin position="1"/>
        <end position="15"/>
    </location>
</feature>
<dbReference type="InterPro" id="IPR011010">
    <property type="entry name" value="DNA_brk_join_enz"/>
</dbReference>
<keyword evidence="6" id="KW-1185">Reference proteome</keyword>
<evidence type="ECO:0000259" key="4">
    <source>
        <dbReference type="PROSITE" id="PS51900"/>
    </source>
</evidence>
<accession>A0A7X0IAJ1</accession>
<dbReference type="InterPro" id="IPR010998">
    <property type="entry name" value="Integrase_recombinase_N"/>
</dbReference>
<feature type="region of interest" description="Disordered" evidence="3">
    <location>
        <begin position="1"/>
        <end position="29"/>
    </location>
</feature>
<evidence type="ECO:0000256" key="2">
    <source>
        <dbReference type="PROSITE-ProRule" id="PRU01248"/>
    </source>
</evidence>
<evidence type="ECO:0000256" key="1">
    <source>
        <dbReference type="ARBA" id="ARBA00023125"/>
    </source>
</evidence>
<dbReference type="RefSeq" id="WP_184978832.1">
    <property type="nucleotide sequence ID" value="NZ_BAAALO010000128.1"/>
</dbReference>
<evidence type="ECO:0000256" key="3">
    <source>
        <dbReference type="SAM" id="MobiDB-lite"/>
    </source>
</evidence>
<dbReference type="GO" id="GO:0003677">
    <property type="term" value="F:DNA binding"/>
    <property type="evidence" value="ECO:0007669"/>
    <property type="project" value="UniProtKB-UniRule"/>
</dbReference>
<dbReference type="Proteomes" id="UP000555564">
    <property type="component" value="Unassembled WGS sequence"/>
</dbReference>
<dbReference type="PROSITE" id="PS51900">
    <property type="entry name" value="CB"/>
    <property type="match status" value="1"/>
</dbReference>
<dbReference type="Gene3D" id="1.10.150.130">
    <property type="match status" value="1"/>
</dbReference>
<dbReference type="AlphaFoldDB" id="A0A7X0IAJ1"/>